<dbReference type="AlphaFoldDB" id="K9UKC6"/>
<keyword evidence="2" id="KW-1185">Reference proteome</keyword>
<protein>
    <submittedName>
        <fullName evidence="1">Uncharacterized protein</fullName>
    </submittedName>
</protein>
<dbReference type="eggNOG" id="ENOG5033HWC">
    <property type="taxonomic scope" value="Bacteria"/>
</dbReference>
<reference evidence="1 2" key="1">
    <citation type="submission" date="2012-05" db="EMBL/GenBank/DDBJ databases">
        <title>Finished chromosome of genome of Chamaesiphon sp. PCC 6605.</title>
        <authorList>
            <consortium name="US DOE Joint Genome Institute"/>
            <person name="Gugger M."/>
            <person name="Coursin T."/>
            <person name="Rippka R."/>
            <person name="Tandeau De Marsac N."/>
            <person name="Huntemann M."/>
            <person name="Wei C.-L."/>
            <person name="Han J."/>
            <person name="Detter J.C."/>
            <person name="Han C."/>
            <person name="Tapia R."/>
            <person name="Chen A."/>
            <person name="Kyrpides N."/>
            <person name="Mavromatis K."/>
            <person name="Markowitz V."/>
            <person name="Szeto E."/>
            <person name="Ivanova N."/>
            <person name="Pagani I."/>
            <person name="Pati A."/>
            <person name="Goodwin L."/>
            <person name="Nordberg H.P."/>
            <person name="Cantor M.N."/>
            <person name="Hua S.X."/>
            <person name="Woyke T."/>
            <person name="Kerfeld C.A."/>
        </authorList>
    </citation>
    <scope>NUCLEOTIDE SEQUENCE [LARGE SCALE GENOMIC DNA]</scope>
    <source>
        <strain evidence="2">ATCC 27169 / PCC 6605</strain>
    </source>
</reference>
<evidence type="ECO:0000313" key="1">
    <source>
        <dbReference type="EMBL" id="AFY94891.1"/>
    </source>
</evidence>
<dbReference type="STRING" id="1173020.Cha6605_3925"/>
<sequence>MKVTLLVETIQPGKVAASVLEFPDSRIEAETRESAISQLQANFLERLKRLEAISWNIPVNASNNMGMEFVGVFQDDPDFQAISRDLLAERASEDDSEVDPSYYA</sequence>
<accession>K9UKC6</accession>
<dbReference type="Proteomes" id="UP000010366">
    <property type="component" value="Chromosome"/>
</dbReference>
<gene>
    <name evidence="1" type="ORF">Cha6605_3925</name>
</gene>
<dbReference type="EMBL" id="CP003600">
    <property type="protein sequence ID" value="AFY94891.1"/>
    <property type="molecule type" value="Genomic_DNA"/>
</dbReference>
<name>K9UKC6_CHAP6</name>
<organism evidence="1 2">
    <name type="scientific">Chamaesiphon minutus (strain ATCC 27169 / PCC 6605)</name>
    <dbReference type="NCBI Taxonomy" id="1173020"/>
    <lineage>
        <taxon>Bacteria</taxon>
        <taxon>Bacillati</taxon>
        <taxon>Cyanobacteriota</taxon>
        <taxon>Cyanophyceae</taxon>
        <taxon>Gomontiellales</taxon>
        <taxon>Chamaesiphonaceae</taxon>
        <taxon>Chamaesiphon</taxon>
    </lineage>
</organism>
<dbReference type="HOGENOM" id="CLU_144860_1_0_3"/>
<evidence type="ECO:0000313" key="2">
    <source>
        <dbReference type="Proteomes" id="UP000010366"/>
    </source>
</evidence>
<proteinExistence type="predicted"/>
<dbReference type="KEGG" id="cmp:Cha6605_3925"/>